<dbReference type="Gene3D" id="3.40.50.2300">
    <property type="match status" value="1"/>
</dbReference>
<organism evidence="3 4">
    <name type="scientific">Alienimonas chondri</name>
    <dbReference type="NCBI Taxonomy" id="2681879"/>
    <lineage>
        <taxon>Bacteria</taxon>
        <taxon>Pseudomonadati</taxon>
        <taxon>Planctomycetota</taxon>
        <taxon>Planctomycetia</taxon>
        <taxon>Planctomycetales</taxon>
        <taxon>Planctomycetaceae</taxon>
        <taxon>Alienimonas</taxon>
    </lineage>
</organism>
<dbReference type="Proteomes" id="UP000609651">
    <property type="component" value="Unassembled WGS sequence"/>
</dbReference>
<reference evidence="3 4" key="1">
    <citation type="journal article" date="2020" name="Syst. Appl. Microbiol.">
        <title>Alienimonas chondri sp. nov., a novel planctomycete isolated from the biofilm of the red alga Chondrus crispus.</title>
        <authorList>
            <person name="Vitorino I."/>
            <person name="Albuquerque L."/>
            <person name="Wiegand S."/>
            <person name="Kallscheuer N."/>
            <person name="da Costa M.S."/>
            <person name="Lobo-da-Cunha A."/>
            <person name="Jogler C."/>
            <person name="Lage O.M."/>
        </authorList>
    </citation>
    <scope>NUCLEOTIDE SEQUENCE [LARGE SCALE GENOMIC DNA]</scope>
    <source>
        <strain evidence="3 4">LzC2</strain>
    </source>
</reference>
<comment type="caution">
    <text evidence="3">The sequence shown here is derived from an EMBL/GenBank/DDBJ whole genome shotgun (WGS) entry which is preliminary data.</text>
</comment>
<dbReference type="EC" id="1.20.4.4" evidence="3"/>
<sequence length="164" mass="18006">MTRPNEPDGAEHGKPMVLILCTGNSCRSQMAEAFLRQYQGDRFAVRSAGTKPAEAVHPLAVRVMGEIGIDLSAAVPTRLRDFLGRLPVRHLVIVCDQAGESCPRIWPGAVTRHLLPFDDPAEAEGTEEQQLAVFRRVRDEIETAMKAYDPKQPEGDMIAAEAIS</sequence>
<dbReference type="EMBL" id="WTPX01000086">
    <property type="protein sequence ID" value="NNJ26593.1"/>
    <property type="molecule type" value="Genomic_DNA"/>
</dbReference>
<evidence type="ECO:0000313" key="4">
    <source>
        <dbReference type="Proteomes" id="UP000609651"/>
    </source>
</evidence>
<dbReference type="CDD" id="cd16345">
    <property type="entry name" value="LMWP_ArsC"/>
    <property type="match status" value="1"/>
</dbReference>
<evidence type="ECO:0000256" key="1">
    <source>
        <dbReference type="ARBA" id="ARBA00022849"/>
    </source>
</evidence>
<dbReference type="InterPro" id="IPR023485">
    <property type="entry name" value="Ptyr_pPase"/>
</dbReference>
<dbReference type="InterPro" id="IPR036196">
    <property type="entry name" value="Ptyr_pPase_sf"/>
</dbReference>
<dbReference type="PANTHER" id="PTHR43428">
    <property type="entry name" value="ARSENATE REDUCTASE"/>
    <property type="match status" value="1"/>
</dbReference>
<keyword evidence="1" id="KW-0059">Arsenical resistance</keyword>
<proteinExistence type="predicted"/>
<dbReference type="SUPFAM" id="SSF52788">
    <property type="entry name" value="Phosphotyrosine protein phosphatases I"/>
    <property type="match status" value="1"/>
</dbReference>
<dbReference type="RefSeq" id="WP_171187737.1">
    <property type="nucleotide sequence ID" value="NZ_WTPX01000086.1"/>
</dbReference>
<evidence type="ECO:0000313" key="3">
    <source>
        <dbReference type="EMBL" id="NNJ26593.1"/>
    </source>
</evidence>
<gene>
    <name evidence="3" type="primary">arsC_2</name>
    <name evidence="3" type="ORF">LzC2_26820</name>
</gene>
<name>A0ABX1VEQ9_9PLAN</name>
<dbReference type="Pfam" id="PF01451">
    <property type="entry name" value="LMWPc"/>
    <property type="match status" value="1"/>
</dbReference>
<dbReference type="GO" id="GO:0030612">
    <property type="term" value="F:arsenate reductase (thioredoxin) activity"/>
    <property type="evidence" value="ECO:0007669"/>
    <property type="project" value="UniProtKB-EC"/>
</dbReference>
<feature type="domain" description="Phosphotyrosine protein phosphatase I" evidence="2">
    <location>
        <begin position="15"/>
        <end position="151"/>
    </location>
</feature>
<dbReference type="SMART" id="SM00226">
    <property type="entry name" value="LMWPc"/>
    <property type="match status" value="1"/>
</dbReference>
<protein>
    <submittedName>
        <fullName evidence="3">Arsenate reductase</fullName>
        <ecNumber evidence="3">1.20.4.4</ecNumber>
    </submittedName>
</protein>
<accession>A0ABX1VEQ9</accession>
<evidence type="ECO:0000259" key="2">
    <source>
        <dbReference type="SMART" id="SM00226"/>
    </source>
</evidence>
<dbReference type="PANTHER" id="PTHR43428:SF1">
    <property type="entry name" value="ARSENATE REDUCTASE"/>
    <property type="match status" value="1"/>
</dbReference>
<keyword evidence="3" id="KW-0560">Oxidoreductase</keyword>
<keyword evidence="4" id="KW-1185">Reference proteome</keyword>